<dbReference type="GO" id="GO:1990414">
    <property type="term" value="P:replication-born double-strand break repair via sister chromatid exchange"/>
    <property type="evidence" value="ECO:0007669"/>
    <property type="project" value="TreeGrafter"/>
</dbReference>
<keyword evidence="4" id="KW-1185">Reference proteome</keyword>
<feature type="region of interest" description="Disordered" evidence="2">
    <location>
        <begin position="416"/>
        <end position="438"/>
    </location>
</feature>
<accession>A0A3Q4BWJ3</accession>
<keyword evidence="1" id="KW-0175">Coiled coil</keyword>
<evidence type="ECO:0000313" key="4">
    <source>
        <dbReference type="Proteomes" id="UP000261620"/>
    </source>
</evidence>
<dbReference type="OMA" id="LAFHRVC"/>
<evidence type="ECO:0000256" key="1">
    <source>
        <dbReference type="SAM" id="Coils"/>
    </source>
</evidence>
<proteinExistence type="predicted"/>
<dbReference type="GO" id="GO:0036297">
    <property type="term" value="P:interstrand cross-link repair"/>
    <property type="evidence" value="ECO:0007669"/>
    <property type="project" value="InterPro"/>
</dbReference>
<evidence type="ECO:0000313" key="3">
    <source>
        <dbReference type="Ensembl" id="ENSMMOP00000026482.1"/>
    </source>
</evidence>
<dbReference type="PANTHER" id="PTHR28450:SF1">
    <property type="entry name" value="FANCONI ANEMIA GROUP B PROTEIN"/>
    <property type="match status" value="1"/>
</dbReference>
<dbReference type="GO" id="GO:2000042">
    <property type="term" value="P:negative regulation of double-strand break repair via homologous recombination"/>
    <property type="evidence" value="ECO:0007669"/>
    <property type="project" value="TreeGrafter"/>
</dbReference>
<evidence type="ECO:0000256" key="2">
    <source>
        <dbReference type="SAM" id="MobiDB-lite"/>
    </source>
</evidence>
<dbReference type="InterPro" id="IPR033333">
    <property type="entry name" value="FANCB"/>
</dbReference>
<dbReference type="GO" id="GO:1905168">
    <property type="term" value="P:positive regulation of double-strand break repair via homologous recombination"/>
    <property type="evidence" value="ECO:0007669"/>
    <property type="project" value="TreeGrafter"/>
</dbReference>
<organism evidence="3 4">
    <name type="scientific">Mola mola</name>
    <name type="common">Ocean sunfish</name>
    <name type="synonym">Tetraodon mola</name>
    <dbReference type="NCBI Taxonomy" id="94237"/>
    <lineage>
        <taxon>Eukaryota</taxon>
        <taxon>Metazoa</taxon>
        <taxon>Chordata</taxon>
        <taxon>Craniata</taxon>
        <taxon>Vertebrata</taxon>
        <taxon>Euteleostomi</taxon>
        <taxon>Actinopterygii</taxon>
        <taxon>Neopterygii</taxon>
        <taxon>Teleostei</taxon>
        <taxon>Neoteleostei</taxon>
        <taxon>Acanthomorphata</taxon>
        <taxon>Eupercaria</taxon>
        <taxon>Tetraodontiformes</taxon>
        <taxon>Molidae</taxon>
        <taxon>Mola</taxon>
    </lineage>
</organism>
<dbReference type="Ensembl" id="ENSMMOT00000026937.1">
    <property type="protein sequence ID" value="ENSMMOP00000026482.1"/>
    <property type="gene ID" value="ENSMMOG00000020064.1"/>
</dbReference>
<dbReference type="PANTHER" id="PTHR28450">
    <property type="entry name" value="FANCONI ANEMIA GROUP B PROTEIN"/>
    <property type="match status" value="1"/>
</dbReference>
<protein>
    <submittedName>
        <fullName evidence="3">Uncharacterized protein</fullName>
    </submittedName>
</protein>
<reference evidence="3" key="1">
    <citation type="submission" date="2025-08" db="UniProtKB">
        <authorList>
            <consortium name="Ensembl"/>
        </authorList>
    </citation>
    <scope>IDENTIFICATION</scope>
</reference>
<dbReference type="Proteomes" id="UP000261620">
    <property type="component" value="Unplaced"/>
</dbReference>
<feature type="coiled-coil region" evidence="1">
    <location>
        <begin position="353"/>
        <end position="387"/>
    </location>
</feature>
<dbReference type="AlphaFoldDB" id="A0A3Q4BWJ3"/>
<name>A0A3Q4BWJ3_MOLML</name>
<sequence>MALYQHCHRLSFSGNLFLFNCQRSSATSDSEGSDVTLVFCRLSFERENKAFVKAAEGAVVISGGISPRVDVVKCECAINVRKGVVTPCILVSKKCEEDGERCRYSLLTLSSSNRLEPCFDFVLPYQLGESVSILRGPTVMWHYAGGVFYRSLQAEEVTQIPLQFHSTNQNLGYFVENRRVFDGSVILPYPYIPITRCILVLSAEKVDGDEDELKSTVVAATSHQQLVYFENSVVKDTCQLPFEHPEKIQIVDTGRNGCLFAVSFHQGHVCAVWKETFQVCIACHWSGVSSVHVDDFLGCGSDQMLLVFKDHGVKGQPLERFLLTDLCGISYHCQDSESPKTSPPPPENNLLTLQALESRLQTGLSVLQELQREVRVKERVLQQSVQALTDVVSEREHTVTQPEQEGLIALWDCDDESKEEASDDKTQDMPAASSKPQVDKLWHRVAEDRMVVGVILTTDSSTGQSSATAVIQTQSQVFCLPAPCSSSASSSSSSYTFPEPAAKRSKQHNDLNTCRLAVTAVTRLTPLLNSGCVKYSVILHYIQKQDAFSLVSNSTPFVLHCGQVALDIHSDFQTQLLKNPELETVDVQEDLLSLMAVLEHRVFHIDSPDYSLGDIEGWIKKRPGCKRIEVSNQYVLDSPQLSALMLLHWHQITTFQGELSIYSSQLQMLQFLDSLLGFLPVSCLIKPAKGTSGPGVVHMFSSALEKEVVALKDSVSMLLLEGEEGEEGEEKRKCLGHIETPDLASVKGLQMCREVWQLDVERSRRRLSPLVDVGRYRRLIQRMSNVQLDGDLAALLFTQRTLLS</sequence>
<dbReference type="GO" id="GO:0043240">
    <property type="term" value="C:Fanconi anaemia nuclear complex"/>
    <property type="evidence" value="ECO:0007669"/>
    <property type="project" value="InterPro"/>
</dbReference>
<dbReference type="STRING" id="94237.ENSMMOP00000026482"/>
<reference evidence="3" key="2">
    <citation type="submission" date="2025-09" db="UniProtKB">
        <authorList>
            <consortium name="Ensembl"/>
        </authorList>
    </citation>
    <scope>IDENTIFICATION</scope>
</reference>